<organism evidence="1 2">
    <name type="scientific">Lactiplantibacillus garii</name>
    <dbReference type="NCBI Taxonomy" id="2306423"/>
    <lineage>
        <taxon>Bacteria</taxon>
        <taxon>Bacillati</taxon>
        <taxon>Bacillota</taxon>
        <taxon>Bacilli</taxon>
        <taxon>Lactobacillales</taxon>
        <taxon>Lactobacillaceae</taxon>
        <taxon>Lactiplantibacillus</taxon>
    </lineage>
</organism>
<reference evidence="1 2" key="1">
    <citation type="submission" date="2018-08" db="EMBL/GenBank/DDBJ databases">
        <title>Genome Lactobacillus garii FI11369.</title>
        <authorList>
            <person name="Diaz M."/>
            <person name="Narbad A."/>
        </authorList>
    </citation>
    <scope>NUCLEOTIDE SEQUENCE [LARGE SCALE GENOMIC DNA]</scope>
    <source>
        <strain evidence="1 2">FI11369</strain>
    </source>
</reference>
<dbReference type="OrthoDB" id="2310702at2"/>
<keyword evidence="2" id="KW-1185">Reference proteome</keyword>
<accession>A0A3R8QQQ9</accession>
<dbReference type="AlphaFoldDB" id="A0A3R8QQQ9"/>
<name>A0A3R8QQQ9_9LACO</name>
<evidence type="ECO:0000313" key="1">
    <source>
        <dbReference type="EMBL" id="RRK10216.1"/>
    </source>
</evidence>
<protein>
    <submittedName>
        <fullName evidence="1">Uncharacterized protein</fullName>
    </submittedName>
</protein>
<dbReference type="RefSeq" id="WP_125072525.1">
    <property type="nucleotide sequence ID" value="NZ_QWZQ01000026.1"/>
</dbReference>
<evidence type="ECO:0000313" key="2">
    <source>
        <dbReference type="Proteomes" id="UP000283633"/>
    </source>
</evidence>
<sequence length="115" mass="12888">MSVLDYTKLYYRQAYSAYCFLADLPEATAKFQADRKLLWALNDGPTADAAQRVALELTDNVAALEVDDHRHSPAAVQTINLQRDNATQGLNQLARLFGAYPANTVIGTLDNWDWR</sequence>
<comment type="caution">
    <text evidence="1">The sequence shown here is derived from an EMBL/GenBank/DDBJ whole genome shotgun (WGS) entry which is preliminary data.</text>
</comment>
<proteinExistence type="predicted"/>
<dbReference type="Proteomes" id="UP000283633">
    <property type="component" value="Unassembled WGS sequence"/>
</dbReference>
<dbReference type="EMBL" id="QWZQ01000026">
    <property type="protein sequence ID" value="RRK10216.1"/>
    <property type="molecule type" value="Genomic_DNA"/>
</dbReference>
<gene>
    <name evidence="1" type="ORF">D1831_08625</name>
</gene>